<evidence type="ECO:0000313" key="1">
    <source>
        <dbReference type="EMBL" id="CCD43541.1"/>
    </source>
</evidence>
<dbReference type="InParanoid" id="G2XSA4"/>
<protein>
    <submittedName>
        <fullName evidence="1">Uncharacterized protein</fullName>
    </submittedName>
</protein>
<evidence type="ECO:0000313" key="2">
    <source>
        <dbReference type="Proteomes" id="UP000008177"/>
    </source>
</evidence>
<organism evidence="1 2">
    <name type="scientific">Botryotinia fuckeliana (strain T4)</name>
    <name type="common">Noble rot fungus</name>
    <name type="synonym">Botrytis cinerea</name>
    <dbReference type="NCBI Taxonomy" id="999810"/>
    <lineage>
        <taxon>Eukaryota</taxon>
        <taxon>Fungi</taxon>
        <taxon>Dikarya</taxon>
        <taxon>Ascomycota</taxon>
        <taxon>Pezizomycotina</taxon>
        <taxon>Leotiomycetes</taxon>
        <taxon>Helotiales</taxon>
        <taxon>Sclerotiniaceae</taxon>
        <taxon>Botrytis</taxon>
    </lineage>
</organism>
<dbReference type="EMBL" id="FQ790260">
    <property type="protein sequence ID" value="CCD43541.1"/>
    <property type="molecule type" value="Genomic_DNA"/>
</dbReference>
<accession>G2XSA4</accession>
<dbReference type="AlphaFoldDB" id="G2XSA4"/>
<sequence length="52" mass="6097">MQIWRSAVVPGFVGDYYRLCQGFINNIADEFLLCVYCKRLLTSPVKIELYCF</sequence>
<gene>
    <name evidence="1" type="ORF">BofuT4_uP012170.1</name>
</gene>
<dbReference type="Proteomes" id="UP000008177">
    <property type="component" value="Unplaced contigs"/>
</dbReference>
<proteinExistence type="predicted"/>
<reference evidence="2" key="1">
    <citation type="journal article" date="2011" name="PLoS Genet.">
        <title>Genomic analysis of the necrotrophic fungal pathogens Sclerotinia sclerotiorum and Botrytis cinerea.</title>
        <authorList>
            <person name="Amselem J."/>
            <person name="Cuomo C.A."/>
            <person name="van Kan J.A."/>
            <person name="Viaud M."/>
            <person name="Benito E.P."/>
            <person name="Couloux A."/>
            <person name="Coutinho P.M."/>
            <person name="de Vries R.P."/>
            <person name="Dyer P.S."/>
            <person name="Fillinger S."/>
            <person name="Fournier E."/>
            <person name="Gout L."/>
            <person name="Hahn M."/>
            <person name="Kohn L."/>
            <person name="Lapalu N."/>
            <person name="Plummer K.M."/>
            <person name="Pradier J.M."/>
            <person name="Quevillon E."/>
            <person name="Sharon A."/>
            <person name="Simon A."/>
            <person name="ten Have A."/>
            <person name="Tudzynski B."/>
            <person name="Tudzynski P."/>
            <person name="Wincker P."/>
            <person name="Andrew M."/>
            <person name="Anthouard V."/>
            <person name="Beever R.E."/>
            <person name="Beffa R."/>
            <person name="Benoit I."/>
            <person name="Bouzid O."/>
            <person name="Brault B."/>
            <person name="Chen Z."/>
            <person name="Choquer M."/>
            <person name="Collemare J."/>
            <person name="Cotton P."/>
            <person name="Danchin E.G."/>
            <person name="Da Silva C."/>
            <person name="Gautier A."/>
            <person name="Giraud C."/>
            <person name="Giraud T."/>
            <person name="Gonzalez C."/>
            <person name="Grossetete S."/>
            <person name="Guldener U."/>
            <person name="Henrissat B."/>
            <person name="Howlett B.J."/>
            <person name="Kodira C."/>
            <person name="Kretschmer M."/>
            <person name="Lappartient A."/>
            <person name="Leroch M."/>
            <person name="Levis C."/>
            <person name="Mauceli E."/>
            <person name="Neuveglise C."/>
            <person name="Oeser B."/>
            <person name="Pearson M."/>
            <person name="Poulain J."/>
            <person name="Poussereau N."/>
            <person name="Quesneville H."/>
            <person name="Rascle C."/>
            <person name="Schumacher J."/>
            <person name="Segurens B."/>
            <person name="Sexton A."/>
            <person name="Silva E."/>
            <person name="Sirven C."/>
            <person name="Soanes D.M."/>
            <person name="Talbot N.J."/>
            <person name="Templeton M."/>
            <person name="Yandava C."/>
            <person name="Yarden O."/>
            <person name="Zeng Q."/>
            <person name="Rollins J.A."/>
            <person name="Lebrun M.H."/>
            <person name="Dickman M."/>
        </authorList>
    </citation>
    <scope>NUCLEOTIDE SEQUENCE [LARGE SCALE GENOMIC DNA]</scope>
    <source>
        <strain evidence="2">T4</strain>
    </source>
</reference>
<dbReference type="HOGENOM" id="CLU_3086936_0_0_1"/>
<name>G2XSA4_BOTF4</name>